<dbReference type="GO" id="GO:0005886">
    <property type="term" value="C:plasma membrane"/>
    <property type="evidence" value="ECO:0007669"/>
    <property type="project" value="UniProtKB-SubCell"/>
</dbReference>
<dbReference type="AlphaFoldDB" id="A0A9N8HXQ0"/>
<feature type="region of interest" description="Disordered" evidence="13">
    <location>
        <begin position="136"/>
        <end position="163"/>
    </location>
</feature>
<keyword evidence="4" id="KW-0433">Leucine-rich repeat</keyword>
<dbReference type="EMBL" id="CAICTM010002569">
    <property type="protein sequence ID" value="CAB9529646.1"/>
    <property type="molecule type" value="Genomic_DNA"/>
</dbReference>
<evidence type="ECO:0000256" key="1">
    <source>
        <dbReference type="ARBA" id="ARBA00004236"/>
    </source>
</evidence>
<dbReference type="GO" id="GO:0009791">
    <property type="term" value="P:post-embryonic development"/>
    <property type="evidence" value="ECO:0007669"/>
    <property type="project" value="UniProtKB-ARBA"/>
</dbReference>
<keyword evidence="7" id="KW-0677">Repeat</keyword>
<gene>
    <name evidence="15" type="ORF">SEMRO_2571_G331581.1</name>
</gene>
<evidence type="ECO:0008006" key="17">
    <source>
        <dbReference type="Google" id="ProtNLM"/>
    </source>
</evidence>
<dbReference type="Gene3D" id="3.80.10.10">
    <property type="entry name" value="Ribonuclease Inhibitor"/>
    <property type="match status" value="3"/>
</dbReference>
<keyword evidence="3" id="KW-1003">Cell membrane</keyword>
<organism evidence="15 16">
    <name type="scientific">Seminavis robusta</name>
    <dbReference type="NCBI Taxonomy" id="568900"/>
    <lineage>
        <taxon>Eukaryota</taxon>
        <taxon>Sar</taxon>
        <taxon>Stramenopiles</taxon>
        <taxon>Ochrophyta</taxon>
        <taxon>Bacillariophyta</taxon>
        <taxon>Bacillariophyceae</taxon>
        <taxon>Bacillariophycidae</taxon>
        <taxon>Naviculales</taxon>
        <taxon>Naviculaceae</taxon>
        <taxon>Seminavis</taxon>
    </lineage>
</organism>
<evidence type="ECO:0000256" key="11">
    <source>
        <dbReference type="ARBA" id="ARBA00023180"/>
    </source>
</evidence>
<keyword evidence="11" id="KW-0325">Glycoprotein</keyword>
<dbReference type="PANTHER" id="PTHR27004:SF203">
    <property type="entry name" value="LEUCINE-RICH REPEAT-CONTAINING N-TERMINAL PLANT-TYPE DOMAIN-CONTAINING PROTEIN"/>
    <property type="match status" value="1"/>
</dbReference>
<dbReference type="Pfam" id="PF00560">
    <property type="entry name" value="LRR_1"/>
    <property type="match status" value="5"/>
</dbReference>
<dbReference type="PANTHER" id="PTHR27004">
    <property type="entry name" value="RECEPTOR-LIKE PROTEIN 12 ISOFORM X1"/>
    <property type="match status" value="1"/>
</dbReference>
<feature type="region of interest" description="Disordered" evidence="13">
    <location>
        <begin position="1"/>
        <end position="84"/>
    </location>
</feature>
<evidence type="ECO:0000256" key="9">
    <source>
        <dbReference type="ARBA" id="ARBA00023136"/>
    </source>
</evidence>
<comment type="subcellular location">
    <subcellularLocation>
        <location evidence="1">Cell membrane</location>
    </subcellularLocation>
    <subcellularLocation>
        <location evidence="12">Endomembrane system</location>
        <topology evidence="12">Single-pass membrane protein</topology>
    </subcellularLocation>
    <subcellularLocation>
        <location evidence="2">Membrane</location>
        <topology evidence="2">Single-pass type I membrane protein</topology>
    </subcellularLocation>
</comment>
<dbReference type="InterPro" id="IPR003591">
    <property type="entry name" value="Leu-rich_rpt_typical-subtyp"/>
</dbReference>
<dbReference type="Proteomes" id="UP001153069">
    <property type="component" value="Unassembled WGS sequence"/>
</dbReference>
<evidence type="ECO:0000256" key="8">
    <source>
        <dbReference type="ARBA" id="ARBA00022989"/>
    </source>
</evidence>
<evidence type="ECO:0000256" key="14">
    <source>
        <dbReference type="SAM" id="Phobius"/>
    </source>
</evidence>
<dbReference type="GO" id="GO:0051707">
    <property type="term" value="P:response to other organism"/>
    <property type="evidence" value="ECO:0007669"/>
    <property type="project" value="UniProtKB-ARBA"/>
</dbReference>
<accession>A0A9N8HXQ0</accession>
<evidence type="ECO:0000256" key="10">
    <source>
        <dbReference type="ARBA" id="ARBA00023170"/>
    </source>
</evidence>
<evidence type="ECO:0000256" key="5">
    <source>
        <dbReference type="ARBA" id="ARBA00022692"/>
    </source>
</evidence>
<evidence type="ECO:0000256" key="12">
    <source>
        <dbReference type="ARBA" id="ARBA00037847"/>
    </source>
</evidence>
<evidence type="ECO:0000313" key="15">
    <source>
        <dbReference type="EMBL" id="CAB9529646.1"/>
    </source>
</evidence>
<evidence type="ECO:0000256" key="7">
    <source>
        <dbReference type="ARBA" id="ARBA00022737"/>
    </source>
</evidence>
<evidence type="ECO:0000313" key="16">
    <source>
        <dbReference type="Proteomes" id="UP001153069"/>
    </source>
</evidence>
<evidence type="ECO:0000256" key="2">
    <source>
        <dbReference type="ARBA" id="ARBA00004479"/>
    </source>
</evidence>
<comment type="caution">
    <text evidence="15">The sequence shown here is derived from an EMBL/GenBank/DDBJ whole genome shotgun (WGS) entry which is preliminary data.</text>
</comment>
<name>A0A9N8HXQ0_9STRA</name>
<dbReference type="SUPFAM" id="SSF52058">
    <property type="entry name" value="L domain-like"/>
    <property type="match status" value="1"/>
</dbReference>
<dbReference type="GO" id="GO:0006952">
    <property type="term" value="P:defense response"/>
    <property type="evidence" value="ECO:0007669"/>
    <property type="project" value="UniProtKB-ARBA"/>
</dbReference>
<keyword evidence="6" id="KW-0732">Signal</keyword>
<reference evidence="15" key="1">
    <citation type="submission" date="2020-06" db="EMBL/GenBank/DDBJ databases">
        <authorList>
            <consortium name="Plant Systems Biology data submission"/>
        </authorList>
    </citation>
    <scope>NUCLEOTIDE SEQUENCE</scope>
    <source>
        <strain evidence="15">D6</strain>
    </source>
</reference>
<protein>
    <recommendedName>
        <fullName evidence="17">L domain-like protein</fullName>
    </recommendedName>
</protein>
<feature type="compositionally biased region" description="Basic and acidic residues" evidence="13">
    <location>
        <begin position="1"/>
        <end position="14"/>
    </location>
</feature>
<keyword evidence="16" id="KW-1185">Reference proteome</keyword>
<feature type="compositionally biased region" description="Polar residues" evidence="13">
    <location>
        <begin position="56"/>
        <end position="84"/>
    </location>
</feature>
<keyword evidence="9 14" id="KW-0472">Membrane</keyword>
<evidence type="ECO:0000256" key="13">
    <source>
        <dbReference type="SAM" id="MobiDB-lite"/>
    </source>
</evidence>
<dbReference type="FunFam" id="3.80.10.10:FF:000299">
    <property type="entry name" value="Piriformospora indica-insensitive protein 2"/>
    <property type="match status" value="1"/>
</dbReference>
<keyword evidence="5 14" id="KW-0812">Transmembrane</keyword>
<evidence type="ECO:0000256" key="6">
    <source>
        <dbReference type="ARBA" id="ARBA00022729"/>
    </source>
</evidence>
<dbReference type="GO" id="GO:0012505">
    <property type="term" value="C:endomembrane system"/>
    <property type="evidence" value="ECO:0007669"/>
    <property type="project" value="UniProtKB-SubCell"/>
</dbReference>
<evidence type="ECO:0000256" key="4">
    <source>
        <dbReference type="ARBA" id="ARBA00022614"/>
    </source>
</evidence>
<feature type="compositionally biased region" description="Basic and acidic residues" evidence="13">
    <location>
        <begin position="38"/>
        <end position="53"/>
    </location>
</feature>
<keyword evidence="8 14" id="KW-1133">Transmembrane helix</keyword>
<proteinExistence type="predicted"/>
<keyword evidence="10" id="KW-0675">Receptor</keyword>
<sequence>MEGEASAHSEKKDSPPLAPSVKARRDIIPIANNNDGTNKVKPDGNTRAKEKPTAECMTTNIGSASMNNTDTAAPSSVANRLGDTQQQSDQQFYLFPKEKQEQIKCTLAATSFADMTAQLDSTQRSGQLSVFVPTHTQPDLPMTDRDTNNPLRQANPVPLEDPPDTTEMMYTHPVDLEPAKQRQGKRRRQRHCCILAAMVMSVVLVIVVGALIGSQVQKEPEVIILPPTESATVYGPTESLEGPSAAPTGLLDLLLDTGSLPMHTLASINSGSETPQWKAWQWLSNHQNITALPNWRKSQLFALATFFYAFEGENWPHSIHERWMDETKEECEWFSSGFGGFVEDDFVEWQDLGWPSTNPCNRQGQFTNLHLEDLQLSGLSPFVPAEITLLTSLLVLKLDRNDIAVPMPALLPSELYTMTSLTLLELHSNRITGQIPFGLGELSSLTELLLSLNQITGPMPSELAKLTGLNMLRVSGNLLTGQIPSEFGQMTSLTSLDLNQNQFSGPIPSSLGQMTALSSLALDSNQLSGYIPSELGQLTALTGLWLYDNQLTGKVPSEFGQATALIWLDLQENQCTGKLASELGHLTGLTGFHLEENRLTGQIPSNLGQLSALRSLSLGGNQLTGEVPSELGQLTALLELWLHENQLRGVIPKELCWMQALHFDCTSILCGCDCYCSN</sequence>
<dbReference type="SMART" id="SM00369">
    <property type="entry name" value="LRR_TYP"/>
    <property type="match status" value="7"/>
</dbReference>
<dbReference type="FunFam" id="3.80.10.10:FF:000453">
    <property type="entry name" value="Leucine-rich receptor-like protein kinase family protein"/>
    <property type="match status" value="1"/>
</dbReference>
<dbReference type="InterPro" id="IPR001611">
    <property type="entry name" value="Leu-rich_rpt"/>
</dbReference>
<evidence type="ECO:0000256" key="3">
    <source>
        <dbReference type="ARBA" id="ARBA00022475"/>
    </source>
</evidence>
<dbReference type="InterPro" id="IPR032675">
    <property type="entry name" value="LRR_dom_sf"/>
</dbReference>
<feature type="transmembrane region" description="Helical" evidence="14">
    <location>
        <begin position="192"/>
        <end position="212"/>
    </location>
</feature>
<dbReference type="OrthoDB" id="1728874at2759"/>